<sequence length="58" mass="6646">MLFLKKRIKMETDNNYLSKNPEVNQAIIEGLNTSEDECPEYLNVLCINCTIPTACRIP</sequence>
<proteinExistence type="predicted"/>
<reference evidence="1 2" key="1">
    <citation type="submission" date="2020-02" db="EMBL/GenBank/DDBJ databases">
        <authorList>
            <person name="Hogendoorn C."/>
        </authorList>
    </citation>
    <scope>NUCLEOTIDE SEQUENCE [LARGE SCALE GENOMIC DNA]</scope>
    <source>
        <strain evidence="1">METHB21</strain>
    </source>
</reference>
<dbReference type="Proteomes" id="UP000494216">
    <property type="component" value="Unassembled WGS sequence"/>
</dbReference>
<name>A0A8S0X6F6_9GAMM</name>
<accession>A0A8S0X6F6</accession>
<gene>
    <name evidence="1" type="ORF">METHB2_10065</name>
</gene>
<dbReference type="AlphaFoldDB" id="A0A8S0X6F6"/>
<comment type="caution">
    <text evidence="1">The sequence shown here is derived from an EMBL/GenBank/DDBJ whole genome shotgun (WGS) entry which is preliminary data.</text>
</comment>
<evidence type="ECO:0000313" key="1">
    <source>
        <dbReference type="EMBL" id="CAA9889192.1"/>
    </source>
</evidence>
<protein>
    <submittedName>
        <fullName evidence="1">Uncharacterized protein</fullName>
    </submittedName>
</protein>
<organism evidence="1 2">
    <name type="scientific">Candidatus Methylobacter favarea</name>
    <dbReference type="NCBI Taxonomy" id="2707345"/>
    <lineage>
        <taxon>Bacteria</taxon>
        <taxon>Pseudomonadati</taxon>
        <taxon>Pseudomonadota</taxon>
        <taxon>Gammaproteobacteria</taxon>
        <taxon>Methylococcales</taxon>
        <taxon>Methylococcaceae</taxon>
        <taxon>Methylobacter</taxon>
    </lineage>
</organism>
<dbReference type="EMBL" id="CADCXN010000001">
    <property type="protein sequence ID" value="CAA9889192.1"/>
    <property type="molecule type" value="Genomic_DNA"/>
</dbReference>
<evidence type="ECO:0000313" key="2">
    <source>
        <dbReference type="Proteomes" id="UP000494216"/>
    </source>
</evidence>
<keyword evidence="2" id="KW-1185">Reference proteome</keyword>